<dbReference type="EnsemblPlants" id="KEH22027">
    <property type="protein sequence ID" value="KEH22027"/>
    <property type="gene ID" value="MTR_7g029180"/>
</dbReference>
<reference evidence="1 3" key="2">
    <citation type="journal article" date="2014" name="BMC Genomics">
        <title>An improved genome release (version Mt4.0) for the model legume Medicago truncatula.</title>
        <authorList>
            <person name="Tang H."/>
            <person name="Krishnakumar V."/>
            <person name="Bidwell S."/>
            <person name="Rosen B."/>
            <person name="Chan A."/>
            <person name="Zhou S."/>
            <person name="Gentzbittel L."/>
            <person name="Childs K.L."/>
            <person name="Yandell M."/>
            <person name="Gundlach H."/>
            <person name="Mayer K.F."/>
            <person name="Schwartz D.C."/>
            <person name="Town C.D."/>
        </authorList>
    </citation>
    <scope>GENOME REANNOTATION</scope>
    <source>
        <strain evidence="1">A17</strain>
        <strain evidence="2 3">cv. Jemalong A17</strain>
    </source>
</reference>
<organism evidence="1 3">
    <name type="scientific">Medicago truncatula</name>
    <name type="common">Barrel medic</name>
    <name type="synonym">Medicago tribuloides</name>
    <dbReference type="NCBI Taxonomy" id="3880"/>
    <lineage>
        <taxon>Eukaryota</taxon>
        <taxon>Viridiplantae</taxon>
        <taxon>Streptophyta</taxon>
        <taxon>Embryophyta</taxon>
        <taxon>Tracheophyta</taxon>
        <taxon>Spermatophyta</taxon>
        <taxon>Magnoliopsida</taxon>
        <taxon>eudicotyledons</taxon>
        <taxon>Gunneridae</taxon>
        <taxon>Pentapetalae</taxon>
        <taxon>rosids</taxon>
        <taxon>fabids</taxon>
        <taxon>Fabales</taxon>
        <taxon>Fabaceae</taxon>
        <taxon>Papilionoideae</taxon>
        <taxon>50 kb inversion clade</taxon>
        <taxon>NPAAA clade</taxon>
        <taxon>Hologalegina</taxon>
        <taxon>IRL clade</taxon>
        <taxon>Trifolieae</taxon>
        <taxon>Medicago</taxon>
    </lineage>
</organism>
<dbReference type="EMBL" id="CM001223">
    <property type="protein sequence ID" value="KEH22027.1"/>
    <property type="molecule type" value="Genomic_DNA"/>
</dbReference>
<sequence>MTSGLWILEWFNSQYISVDGDTLPTVKNVTNKSSSTDDQRVTKKKSIRRIQALWDNISNRLVSFDDQNICVCGDFNAVRCGTERRSVGTSYRDTGTIGLNQFIDDNLLIDLLFGVAIILGLGGMENL</sequence>
<evidence type="ECO:0000313" key="2">
    <source>
        <dbReference type="EnsemblPlants" id="KEH22027"/>
    </source>
</evidence>
<evidence type="ECO:0008006" key="4">
    <source>
        <dbReference type="Google" id="ProtNLM"/>
    </source>
</evidence>
<protein>
    <recommendedName>
        <fullName evidence="4">Endonuclease/exonuclease/phosphatase family protein</fullName>
    </recommendedName>
</protein>
<evidence type="ECO:0000313" key="3">
    <source>
        <dbReference type="Proteomes" id="UP000002051"/>
    </source>
</evidence>
<name>A0A072TX67_MEDTR</name>
<dbReference type="AlphaFoldDB" id="A0A072TX67"/>
<evidence type="ECO:0000313" key="1">
    <source>
        <dbReference type="EMBL" id="KEH22027.1"/>
    </source>
</evidence>
<dbReference type="Proteomes" id="UP000002051">
    <property type="component" value="Unassembled WGS sequence"/>
</dbReference>
<gene>
    <name evidence="1" type="ordered locus">MTR_7g029180</name>
</gene>
<dbReference type="SUPFAM" id="SSF56219">
    <property type="entry name" value="DNase I-like"/>
    <property type="match status" value="1"/>
</dbReference>
<keyword evidence="3" id="KW-1185">Reference proteome</keyword>
<dbReference type="InterPro" id="IPR036691">
    <property type="entry name" value="Endo/exonu/phosph_ase_sf"/>
</dbReference>
<reference evidence="2" key="3">
    <citation type="submission" date="2015-04" db="UniProtKB">
        <authorList>
            <consortium name="EnsemblPlants"/>
        </authorList>
    </citation>
    <scope>IDENTIFICATION</scope>
    <source>
        <strain evidence="2">cv. Jemalong A17</strain>
    </source>
</reference>
<dbReference type="Gene3D" id="3.60.10.10">
    <property type="entry name" value="Endonuclease/exonuclease/phosphatase"/>
    <property type="match status" value="1"/>
</dbReference>
<dbReference type="HOGENOM" id="CLU_1973827_0_0_1"/>
<accession>A0A072TX67</accession>
<reference evidence="1 3" key="1">
    <citation type="journal article" date="2011" name="Nature">
        <title>The Medicago genome provides insight into the evolution of rhizobial symbioses.</title>
        <authorList>
            <person name="Young N.D."/>
            <person name="Debelle F."/>
            <person name="Oldroyd G.E."/>
            <person name="Geurts R."/>
            <person name="Cannon S.B."/>
            <person name="Udvardi M.K."/>
            <person name="Benedito V.A."/>
            <person name="Mayer K.F."/>
            <person name="Gouzy J."/>
            <person name="Schoof H."/>
            <person name="Van de Peer Y."/>
            <person name="Proost S."/>
            <person name="Cook D.R."/>
            <person name="Meyers B.C."/>
            <person name="Spannagl M."/>
            <person name="Cheung F."/>
            <person name="De Mita S."/>
            <person name="Krishnakumar V."/>
            <person name="Gundlach H."/>
            <person name="Zhou S."/>
            <person name="Mudge J."/>
            <person name="Bharti A.K."/>
            <person name="Murray J.D."/>
            <person name="Naoumkina M.A."/>
            <person name="Rosen B."/>
            <person name="Silverstein K.A."/>
            <person name="Tang H."/>
            <person name="Rombauts S."/>
            <person name="Zhao P.X."/>
            <person name="Zhou P."/>
            <person name="Barbe V."/>
            <person name="Bardou P."/>
            <person name="Bechner M."/>
            <person name="Bellec A."/>
            <person name="Berger A."/>
            <person name="Berges H."/>
            <person name="Bidwell S."/>
            <person name="Bisseling T."/>
            <person name="Choisne N."/>
            <person name="Couloux A."/>
            <person name="Denny R."/>
            <person name="Deshpande S."/>
            <person name="Dai X."/>
            <person name="Doyle J.J."/>
            <person name="Dudez A.M."/>
            <person name="Farmer A.D."/>
            <person name="Fouteau S."/>
            <person name="Franken C."/>
            <person name="Gibelin C."/>
            <person name="Gish J."/>
            <person name="Goldstein S."/>
            <person name="Gonzalez A.J."/>
            <person name="Green P.J."/>
            <person name="Hallab A."/>
            <person name="Hartog M."/>
            <person name="Hua A."/>
            <person name="Humphray S.J."/>
            <person name="Jeong D.H."/>
            <person name="Jing Y."/>
            <person name="Jocker A."/>
            <person name="Kenton S.M."/>
            <person name="Kim D.J."/>
            <person name="Klee K."/>
            <person name="Lai H."/>
            <person name="Lang C."/>
            <person name="Lin S."/>
            <person name="Macmil S.L."/>
            <person name="Magdelenat G."/>
            <person name="Matthews L."/>
            <person name="McCorrison J."/>
            <person name="Monaghan E.L."/>
            <person name="Mun J.H."/>
            <person name="Najar F.Z."/>
            <person name="Nicholson C."/>
            <person name="Noirot C."/>
            <person name="O'Bleness M."/>
            <person name="Paule C.R."/>
            <person name="Poulain J."/>
            <person name="Prion F."/>
            <person name="Qin B."/>
            <person name="Qu C."/>
            <person name="Retzel E.F."/>
            <person name="Riddle C."/>
            <person name="Sallet E."/>
            <person name="Samain S."/>
            <person name="Samson N."/>
            <person name="Sanders I."/>
            <person name="Saurat O."/>
            <person name="Scarpelli C."/>
            <person name="Schiex T."/>
            <person name="Segurens B."/>
            <person name="Severin A.J."/>
            <person name="Sherrier D.J."/>
            <person name="Shi R."/>
            <person name="Sims S."/>
            <person name="Singer S.R."/>
            <person name="Sinharoy S."/>
            <person name="Sterck L."/>
            <person name="Viollet A."/>
            <person name="Wang B.B."/>
            <person name="Wang K."/>
            <person name="Wang M."/>
            <person name="Wang X."/>
            <person name="Warfsmann J."/>
            <person name="Weissenbach J."/>
            <person name="White D.D."/>
            <person name="White J.D."/>
            <person name="Wiley G.B."/>
            <person name="Wincker P."/>
            <person name="Xing Y."/>
            <person name="Yang L."/>
            <person name="Yao Z."/>
            <person name="Ying F."/>
            <person name="Zhai J."/>
            <person name="Zhou L."/>
            <person name="Zuber A."/>
            <person name="Denarie J."/>
            <person name="Dixon R.A."/>
            <person name="May G.D."/>
            <person name="Schwartz D.C."/>
            <person name="Rogers J."/>
            <person name="Quetier F."/>
            <person name="Town C.D."/>
            <person name="Roe B.A."/>
        </authorList>
    </citation>
    <scope>NUCLEOTIDE SEQUENCE [LARGE SCALE GENOMIC DNA]</scope>
    <source>
        <strain evidence="1">A17</strain>
        <strain evidence="2 3">cv. Jemalong A17</strain>
    </source>
</reference>
<proteinExistence type="predicted"/>